<name>A0A2W5KC92_9GAMM</name>
<dbReference type="InterPro" id="IPR002569">
    <property type="entry name" value="Met_Sox_Rdtase_MsrA_dom"/>
</dbReference>
<comment type="similarity">
    <text evidence="4">Belongs to the MsrA Met sulfoxide reductase family.</text>
</comment>
<dbReference type="AlphaFoldDB" id="A0A2W5KC92"/>
<dbReference type="GO" id="GO:0008113">
    <property type="term" value="F:peptide-methionine (S)-S-oxide reductase activity"/>
    <property type="evidence" value="ECO:0007669"/>
    <property type="project" value="UniProtKB-UniRule"/>
</dbReference>
<dbReference type="PANTHER" id="PTHR43774">
    <property type="entry name" value="PEPTIDE METHIONINE SULFOXIDE REDUCTASE"/>
    <property type="match status" value="1"/>
</dbReference>
<evidence type="ECO:0000313" key="7">
    <source>
        <dbReference type="Proteomes" id="UP000249046"/>
    </source>
</evidence>
<evidence type="ECO:0000256" key="3">
    <source>
        <dbReference type="ARBA" id="ARBA00048782"/>
    </source>
</evidence>
<proteinExistence type="inferred from homology"/>
<comment type="function">
    <text evidence="4">Has an important function as a repair enzyme for proteins that have been inactivated by oxidation. Catalyzes the reversible oxidation-reduction of methionine sulfoxide in proteins to methionine.</text>
</comment>
<dbReference type="InterPro" id="IPR036509">
    <property type="entry name" value="Met_Sox_Rdtase_MsrA_sf"/>
</dbReference>
<feature type="domain" description="Peptide methionine sulphoxide reductase MsrA" evidence="5">
    <location>
        <begin position="37"/>
        <end position="188"/>
    </location>
</feature>
<dbReference type="SUPFAM" id="SSF55068">
    <property type="entry name" value="Peptide methionine sulfoxide reductase"/>
    <property type="match status" value="1"/>
</dbReference>
<gene>
    <name evidence="4 6" type="primary">msrA</name>
    <name evidence="6" type="ORF">DI564_13145</name>
</gene>
<organism evidence="6 7">
    <name type="scientific">Rhodanobacter denitrificans</name>
    <dbReference type="NCBI Taxonomy" id="666685"/>
    <lineage>
        <taxon>Bacteria</taxon>
        <taxon>Pseudomonadati</taxon>
        <taxon>Pseudomonadota</taxon>
        <taxon>Gammaproteobacteria</taxon>
        <taxon>Lysobacterales</taxon>
        <taxon>Rhodanobacteraceae</taxon>
        <taxon>Rhodanobacter</taxon>
    </lineage>
</organism>
<dbReference type="NCBIfam" id="TIGR00401">
    <property type="entry name" value="msrA"/>
    <property type="match status" value="1"/>
</dbReference>
<dbReference type="Proteomes" id="UP000249046">
    <property type="component" value="Unassembled WGS sequence"/>
</dbReference>
<evidence type="ECO:0000256" key="4">
    <source>
        <dbReference type="HAMAP-Rule" id="MF_01401"/>
    </source>
</evidence>
<protein>
    <recommendedName>
        <fullName evidence="4">Peptide methionine sulfoxide reductase MsrA</fullName>
        <shortName evidence="4">Protein-methionine-S-oxide reductase</shortName>
        <ecNumber evidence="4">1.8.4.11</ecNumber>
    </recommendedName>
    <alternativeName>
        <fullName evidence="4">Peptide-methionine (S)-S-oxide reductase</fullName>
        <shortName evidence="4">Peptide Met(O) reductase</shortName>
    </alternativeName>
</protein>
<comment type="catalytic activity">
    <reaction evidence="3 4">
        <text>[thioredoxin]-disulfide + L-methionine + H2O = L-methionine (S)-S-oxide + [thioredoxin]-dithiol</text>
        <dbReference type="Rhea" id="RHEA:19993"/>
        <dbReference type="Rhea" id="RHEA-COMP:10698"/>
        <dbReference type="Rhea" id="RHEA-COMP:10700"/>
        <dbReference type="ChEBI" id="CHEBI:15377"/>
        <dbReference type="ChEBI" id="CHEBI:29950"/>
        <dbReference type="ChEBI" id="CHEBI:50058"/>
        <dbReference type="ChEBI" id="CHEBI:57844"/>
        <dbReference type="ChEBI" id="CHEBI:58772"/>
        <dbReference type="EC" id="1.8.4.11"/>
    </reaction>
</comment>
<comment type="catalytic activity">
    <reaction evidence="2 4">
        <text>L-methionyl-[protein] + [thioredoxin]-disulfide + H2O = L-methionyl-(S)-S-oxide-[protein] + [thioredoxin]-dithiol</text>
        <dbReference type="Rhea" id="RHEA:14217"/>
        <dbReference type="Rhea" id="RHEA-COMP:10698"/>
        <dbReference type="Rhea" id="RHEA-COMP:10700"/>
        <dbReference type="Rhea" id="RHEA-COMP:12313"/>
        <dbReference type="Rhea" id="RHEA-COMP:12315"/>
        <dbReference type="ChEBI" id="CHEBI:15377"/>
        <dbReference type="ChEBI" id="CHEBI:16044"/>
        <dbReference type="ChEBI" id="CHEBI:29950"/>
        <dbReference type="ChEBI" id="CHEBI:44120"/>
        <dbReference type="ChEBI" id="CHEBI:50058"/>
        <dbReference type="EC" id="1.8.4.11"/>
    </reaction>
</comment>
<dbReference type="HAMAP" id="MF_01401">
    <property type="entry name" value="MsrA"/>
    <property type="match status" value="1"/>
</dbReference>
<dbReference type="EMBL" id="QFPO01000012">
    <property type="protein sequence ID" value="PZQ12575.1"/>
    <property type="molecule type" value="Genomic_DNA"/>
</dbReference>
<evidence type="ECO:0000256" key="2">
    <source>
        <dbReference type="ARBA" id="ARBA00047806"/>
    </source>
</evidence>
<dbReference type="GO" id="GO:0033744">
    <property type="term" value="F:L-methionine:thioredoxin-disulfide S-oxidoreductase activity"/>
    <property type="evidence" value="ECO:0007669"/>
    <property type="project" value="RHEA"/>
</dbReference>
<accession>A0A2W5KC92</accession>
<evidence type="ECO:0000256" key="1">
    <source>
        <dbReference type="ARBA" id="ARBA00023002"/>
    </source>
</evidence>
<comment type="caution">
    <text evidence="6">The sequence shown here is derived from an EMBL/GenBank/DDBJ whole genome shotgun (WGS) entry which is preliminary data.</text>
</comment>
<dbReference type="Pfam" id="PF01625">
    <property type="entry name" value="PMSR"/>
    <property type="match status" value="1"/>
</dbReference>
<sequence>MALVCDIPGRNLTVARGDFPDAARDIDPASVTGPQNAVLAAGCFWCVEAVFRELDGVLDVVNGYSGDSAATADYKTVCAGDTNHAEVVSIDYDPQRISYGELLKVFFSVAHDPTQKDRQGNDVGRQYRSAVFYADAAQKEVAEAYIAQLQAAGVFAAPIVTEVVPLEAFHRAEQYHQNYAALHPEQPYIAAVAIPKVVKVRKQFADRLKKETAR</sequence>
<dbReference type="EC" id="1.8.4.11" evidence="4"/>
<dbReference type="PANTHER" id="PTHR43774:SF1">
    <property type="entry name" value="PEPTIDE METHIONINE SULFOXIDE REDUCTASE MSRA 2"/>
    <property type="match status" value="1"/>
</dbReference>
<keyword evidence="1 4" id="KW-0560">Oxidoreductase</keyword>
<feature type="active site" evidence="4">
    <location>
        <position position="43"/>
    </location>
</feature>
<evidence type="ECO:0000259" key="5">
    <source>
        <dbReference type="Pfam" id="PF01625"/>
    </source>
</evidence>
<reference evidence="6 7" key="1">
    <citation type="submission" date="2017-08" db="EMBL/GenBank/DDBJ databases">
        <title>Infants hospitalized years apart are colonized by the same room-sourced microbial strains.</title>
        <authorList>
            <person name="Brooks B."/>
            <person name="Olm M.R."/>
            <person name="Firek B.A."/>
            <person name="Baker R."/>
            <person name="Thomas B.C."/>
            <person name="Morowitz M.J."/>
            <person name="Banfield J.F."/>
        </authorList>
    </citation>
    <scope>NUCLEOTIDE SEQUENCE [LARGE SCALE GENOMIC DNA]</scope>
    <source>
        <strain evidence="6">S2_005_003_R2_42</strain>
    </source>
</reference>
<dbReference type="Gene3D" id="3.30.1060.10">
    <property type="entry name" value="Peptide methionine sulphoxide reductase MsrA"/>
    <property type="match status" value="1"/>
</dbReference>
<evidence type="ECO:0000313" key="6">
    <source>
        <dbReference type="EMBL" id="PZQ12575.1"/>
    </source>
</evidence>